<dbReference type="PANTHER" id="PTHR35586">
    <property type="entry name" value="SLL1691 PROTEIN"/>
    <property type="match status" value="1"/>
</dbReference>
<feature type="domain" description="DUF4351" evidence="1">
    <location>
        <begin position="238"/>
        <end position="299"/>
    </location>
</feature>
<dbReference type="Proteomes" id="UP001432180">
    <property type="component" value="Chromosome"/>
</dbReference>
<dbReference type="InterPro" id="IPR022573">
    <property type="entry name" value="DUF2887"/>
</dbReference>
<sequence length="310" mass="35636">MHADKQIYLLLGADPEFLRLLTGGLRITGSYAFEAIDVKALERRIDGVVLSENTEDPIWVIEVQAQCDPKIYHRLLIDMGLLGERHLGREVHGLLLFITPAQDPKTKPWNRHIARDAELPIRRVYLSEMLQRLEQTQPEHPLLATFLPYLIDDRAQLREQAPLAYGRIQQAPLADSARKHCLDVFQSWLLARFDDMTLEEILTMLGELTPLEQTRAYREIVAKNQPIWLQAGRKEGRQEGREEGRQREIQFALRLLRRRLGDLTDTQQARIQALPVEQLEDLGEALLDFTATAELDAWLAAHPQRPKAVN</sequence>
<dbReference type="RefSeq" id="WP_328985036.1">
    <property type="nucleotide sequence ID" value="NZ_CP121472.1"/>
</dbReference>
<name>A0ABZ0SE31_9GAMM</name>
<dbReference type="Pfam" id="PF14261">
    <property type="entry name" value="DUF4351"/>
    <property type="match status" value="1"/>
</dbReference>
<evidence type="ECO:0000259" key="1">
    <source>
        <dbReference type="Pfam" id="PF14261"/>
    </source>
</evidence>
<protein>
    <recommendedName>
        <fullName evidence="1">DUF4351 domain-containing protein</fullName>
    </recommendedName>
</protein>
<accession>A0ABZ0SE31</accession>
<evidence type="ECO:0000313" key="3">
    <source>
        <dbReference type="Proteomes" id="UP001432180"/>
    </source>
</evidence>
<reference evidence="2 3" key="1">
    <citation type="journal article" date="2023" name="Microorganisms">
        <title>Thiorhodovibrio frisius and Trv. litoralis spp. nov., Two Novel Members from a Clade of Fastidious Purple Sulfur Bacteria That Exhibit Unique Red-Shifted Light-Harvesting Capabilities.</title>
        <authorList>
            <person name="Methner A."/>
            <person name="Kuzyk S.B."/>
            <person name="Petersen J."/>
            <person name="Bauer S."/>
            <person name="Brinkmann H."/>
            <person name="Sichau K."/>
            <person name="Wanner G."/>
            <person name="Wolf J."/>
            <person name="Neumann-Schaal M."/>
            <person name="Henke P."/>
            <person name="Tank M."/>
            <person name="Sproer C."/>
            <person name="Bunk B."/>
            <person name="Overmann J."/>
        </authorList>
    </citation>
    <scope>NUCLEOTIDE SEQUENCE [LARGE SCALE GENOMIC DNA]</scope>
    <source>
        <strain evidence="2 3">DSM 6702</strain>
    </source>
</reference>
<dbReference type="EMBL" id="CP121472">
    <property type="protein sequence ID" value="WPL19281.1"/>
    <property type="molecule type" value="Genomic_DNA"/>
</dbReference>
<dbReference type="Pfam" id="PF11103">
    <property type="entry name" value="DUF2887"/>
    <property type="match status" value="1"/>
</dbReference>
<evidence type="ECO:0000313" key="2">
    <source>
        <dbReference type="EMBL" id="WPL19281.1"/>
    </source>
</evidence>
<gene>
    <name evidence="2" type="ORF">Thiowin_04398</name>
</gene>
<dbReference type="PANTHER" id="PTHR35586:SF2">
    <property type="entry name" value="SLL1542 PROTEIN"/>
    <property type="match status" value="1"/>
</dbReference>
<dbReference type="InterPro" id="IPR025587">
    <property type="entry name" value="DUF4351"/>
</dbReference>
<proteinExistence type="predicted"/>
<organism evidence="2 3">
    <name type="scientific">Thiorhodovibrio winogradskyi</name>
    <dbReference type="NCBI Taxonomy" id="77007"/>
    <lineage>
        <taxon>Bacteria</taxon>
        <taxon>Pseudomonadati</taxon>
        <taxon>Pseudomonadota</taxon>
        <taxon>Gammaproteobacteria</taxon>
        <taxon>Chromatiales</taxon>
        <taxon>Chromatiaceae</taxon>
        <taxon>Thiorhodovibrio</taxon>
    </lineage>
</organism>
<keyword evidence="3" id="KW-1185">Reference proteome</keyword>